<feature type="transmembrane region" description="Helical" evidence="1">
    <location>
        <begin position="295"/>
        <end position="313"/>
    </location>
</feature>
<reference evidence="3 4" key="1">
    <citation type="submission" date="2018-11" db="EMBL/GenBank/DDBJ databases">
        <title>Erythrobacter spongiae sp. nov., isolated from a marine sponge.</title>
        <authorList>
            <person name="Zhuang L."/>
            <person name="Luo L."/>
        </authorList>
    </citation>
    <scope>NUCLEOTIDE SEQUENCE [LARGE SCALE GENOMIC DNA]</scope>
    <source>
        <strain evidence="3 4">HN-E23</strain>
    </source>
</reference>
<dbReference type="RefSeq" id="WP_123880629.1">
    <property type="nucleotide sequence ID" value="NZ_RPFZ01000001.1"/>
</dbReference>
<feature type="domain" description="Inositolphosphotransferase Aur1/Ipt1" evidence="2">
    <location>
        <begin position="136"/>
        <end position="303"/>
    </location>
</feature>
<feature type="transmembrane region" description="Helical" evidence="1">
    <location>
        <begin position="270"/>
        <end position="289"/>
    </location>
</feature>
<sequence length="330" mass="36413">MIARLVIGWLLAAHLLLGMVLVRPDPVVLTEALRANLVILTFLALGAFAWLGVEVARQRPASPLRLMRDTLWARRHRYIEGTAFLLALALMMQAYMMLKVAIPRFVPFWADPLLADMDAALFGRDPWLITHAMFGDAATRFLDWFYVLPCLVVTLGMTVWACFAADRAFSRRAVLAIMASWFLIGNWAALVLSSAGPVYAAHFYGDPRFAALGDALPADLTAVQTQAYLLANFGQPGFGKGISAMPSMHNALYLLLIVMTHHRFGMGWRLWLAVAFEAVVFVASVHLGWHYALDGIVAAVLVMPVWLGAGWIVQAHPPVRRPSARSPLPA</sequence>
<keyword evidence="1" id="KW-0472">Membrane</keyword>
<evidence type="ECO:0000259" key="2">
    <source>
        <dbReference type="Pfam" id="PF14378"/>
    </source>
</evidence>
<keyword evidence="1" id="KW-1133">Transmembrane helix</keyword>
<feature type="transmembrane region" description="Helical" evidence="1">
    <location>
        <begin position="34"/>
        <end position="56"/>
    </location>
</feature>
<accession>A0A3N5CU32</accession>
<comment type="caution">
    <text evidence="3">The sequence shown here is derived from an EMBL/GenBank/DDBJ whole genome shotgun (WGS) entry which is preliminary data.</text>
</comment>
<name>A0A3N5CU32_9SPHN</name>
<dbReference type="Proteomes" id="UP000275232">
    <property type="component" value="Unassembled WGS sequence"/>
</dbReference>
<proteinExistence type="predicted"/>
<feature type="transmembrane region" description="Helical" evidence="1">
    <location>
        <begin position="175"/>
        <end position="199"/>
    </location>
</feature>
<keyword evidence="1" id="KW-0812">Transmembrane</keyword>
<dbReference type="InterPro" id="IPR026841">
    <property type="entry name" value="Aur1/Ipt1"/>
</dbReference>
<dbReference type="EMBL" id="RPFZ01000001">
    <property type="protein sequence ID" value="RPF71826.1"/>
    <property type="molecule type" value="Genomic_DNA"/>
</dbReference>
<feature type="transmembrane region" description="Helical" evidence="1">
    <location>
        <begin position="77"/>
        <end position="98"/>
    </location>
</feature>
<protein>
    <recommendedName>
        <fullName evidence="2">Inositolphosphotransferase Aur1/Ipt1 domain-containing protein</fullName>
    </recommendedName>
</protein>
<dbReference type="GO" id="GO:0016020">
    <property type="term" value="C:membrane"/>
    <property type="evidence" value="ECO:0007669"/>
    <property type="project" value="UniProtKB-SubCell"/>
</dbReference>
<dbReference type="AlphaFoldDB" id="A0A3N5CU32"/>
<gene>
    <name evidence="3" type="ORF">EG799_09495</name>
</gene>
<evidence type="ECO:0000313" key="3">
    <source>
        <dbReference type="EMBL" id="RPF71826.1"/>
    </source>
</evidence>
<organism evidence="3 4">
    <name type="scientific">Aurantiacibacter spongiae</name>
    <dbReference type="NCBI Taxonomy" id="2488860"/>
    <lineage>
        <taxon>Bacteria</taxon>
        <taxon>Pseudomonadati</taxon>
        <taxon>Pseudomonadota</taxon>
        <taxon>Alphaproteobacteria</taxon>
        <taxon>Sphingomonadales</taxon>
        <taxon>Erythrobacteraceae</taxon>
        <taxon>Aurantiacibacter</taxon>
    </lineage>
</organism>
<evidence type="ECO:0000313" key="4">
    <source>
        <dbReference type="Proteomes" id="UP000275232"/>
    </source>
</evidence>
<evidence type="ECO:0000256" key="1">
    <source>
        <dbReference type="SAM" id="Phobius"/>
    </source>
</evidence>
<feature type="transmembrane region" description="Helical" evidence="1">
    <location>
        <begin position="238"/>
        <end position="258"/>
    </location>
</feature>
<keyword evidence="4" id="KW-1185">Reference proteome</keyword>
<feature type="transmembrane region" description="Helical" evidence="1">
    <location>
        <begin position="144"/>
        <end position="163"/>
    </location>
</feature>
<dbReference type="Pfam" id="PF14378">
    <property type="entry name" value="PAP2_3"/>
    <property type="match status" value="1"/>
</dbReference>
<dbReference type="OrthoDB" id="9816314at2"/>